<organism evidence="2 3">
    <name type="scientific">Mytilus edulis</name>
    <name type="common">Blue mussel</name>
    <dbReference type="NCBI Taxonomy" id="6550"/>
    <lineage>
        <taxon>Eukaryota</taxon>
        <taxon>Metazoa</taxon>
        <taxon>Spiralia</taxon>
        <taxon>Lophotrochozoa</taxon>
        <taxon>Mollusca</taxon>
        <taxon>Bivalvia</taxon>
        <taxon>Autobranchia</taxon>
        <taxon>Pteriomorphia</taxon>
        <taxon>Mytilida</taxon>
        <taxon>Mytiloidea</taxon>
        <taxon>Mytilidae</taxon>
        <taxon>Mytilinae</taxon>
        <taxon>Mytilus</taxon>
    </lineage>
</organism>
<comment type="caution">
    <text evidence="2">The sequence shown here is derived from an EMBL/GenBank/DDBJ whole genome shotgun (WGS) entry which is preliminary data.</text>
</comment>
<dbReference type="SUPFAM" id="SSF47473">
    <property type="entry name" value="EF-hand"/>
    <property type="match status" value="1"/>
</dbReference>
<dbReference type="OrthoDB" id="6084396at2759"/>
<dbReference type="Proteomes" id="UP000683360">
    <property type="component" value="Unassembled WGS sequence"/>
</dbReference>
<keyword evidence="3" id="KW-1185">Reference proteome</keyword>
<protein>
    <recommendedName>
        <fullName evidence="1">EF-hand domain-containing protein</fullName>
    </recommendedName>
</protein>
<feature type="domain" description="EF-hand" evidence="1">
    <location>
        <begin position="40"/>
        <end position="75"/>
    </location>
</feature>
<dbReference type="PROSITE" id="PS50222">
    <property type="entry name" value="EF_HAND_2"/>
    <property type="match status" value="1"/>
</dbReference>
<reference evidence="2" key="1">
    <citation type="submission" date="2021-03" db="EMBL/GenBank/DDBJ databases">
        <authorList>
            <person name="Bekaert M."/>
        </authorList>
    </citation>
    <scope>NUCLEOTIDE SEQUENCE</scope>
</reference>
<dbReference type="InterPro" id="IPR011992">
    <property type="entry name" value="EF-hand-dom_pair"/>
</dbReference>
<sequence length="150" mass="17701">MAGRKLPKEADTAFDKYTQNFVRRLHKPQALTMFEKEYNLSEKEAKLVFDLFDKDYNGELSYWEYKQFYFTVGVDIKDILATFKEIENDGTGQVDIEKLWDKLKDRKTPSGRNFEETELEQLIKASAGDEKQIDVIKFVNLIIRIKQFRG</sequence>
<dbReference type="GO" id="GO:0005509">
    <property type="term" value="F:calcium ion binding"/>
    <property type="evidence" value="ECO:0007669"/>
    <property type="project" value="InterPro"/>
</dbReference>
<dbReference type="InterPro" id="IPR002048">
    <property type="entry name" value="EF_hand_dom"/>
</dbReference>
<name>A0A8S3UJV6_MYTED</name>
<dbReference type="Gene3D" id="1.10.238.10">
    <property type="entry name" value="EF-hand"/>
    <property type="match status" value="1"/>
</dbReference>
<evidence type="ECO:0000313" key="3">
    <source>
        <dbReference type="Proteomes" id="UP000683360"/>
    </source>
</evidence>
<proteinExistence type="predicted"/>
<accession>A0A8S3UJV6</accession>
<evidence type="ECO:0000259" key="1">
    <source>
        <dbReference type="PROSITE" id="PS50222"/>
    </source>
</evidence>
<gene>
    <name evidence="2" type="ORF">MEDL_55209</name>
</gene>
<dbReference type="EMBL" id="CAJPWZ010002690">
    <property type="protein sequence ID" value="CAG2243015.1"/>
    <property type="molecule type" value="Genomic_DNA"/>
</dbReference>
<evidence type="ECO:0000313" key="2">
    <source>
        <dbReference type="EMBL" id="CAG2243015.1"/>
    </source>
</evidence>
<dbReference type="AlphaFoldDB" id="A0A8S3UJV6"/>